<feature type="compositionally biased region" description="Basic and acidic residues" evidence="1">
    <location>
        <begin position="241"/>
        <end position="251"/>
    </location>
</feature>
<dbReference type="AlphaFoldDB" id="A0A2N5UJZ8"/>
<gene>
    <name evidence="2" type="ORF">PCASD_11815</name>
</gene>
<evidence type="ECO:0000256" key="1">
    <source>
        <dbReference type="SAM" id="MobiDB-lite"/>
    </source>
</evidence>
<name>A0A2N5UJZ8_9BASI</name>
<dbReference type="Proteomes" id="UP000235392">
    <property type="component" value="Unassembled WGS sequence"/>
</dbReference>
<reference evidence="2 3" key="1">
    <citation type="submission" date="2017-11" db="EMBL/GenBank/DDBJ databases">
        <title>De novo assembly and phasing of dikaryotic genomes from two isolates of Puccinia coronata f. sp. avenae, the causal agent of oat crown rust.</title>
        <authorList>
            <person name="Miller M.E."/>
            <person name="Zhang Y."/>
            <person name="Omidvar V."/>
            <person name="Sperschneider J."/>
            <person name="Schwessinger B."/>
            <person name="Raley C."/>
            <person name="Palmer J.M."/>
            <person name="Garnica D."/>
            <person name="Upadhyaya N."/>
            <person name="Rathjen J."/>
            <person name="Taylor J.M."/>
            <person name="Park R.F."/>
            <person name="Dodds P.N."/>
            <person name="Hirsch C.D."/>
            <person name="Kianian S.F."/>
            <person name="Figueroa M."/>
        </authorList>
    </citation>
    <scope>NUCLEOTIDE SEQUENCE [LARGE SCALE GENOMIC DNA]</scope>
    <source>
        <strain evidence="2">12SD80</strain>
    </source>
</reference>
<feature type="compositionally biased region" description="Low complexity" evidence="1">
    <location>
        <begin position="209"/>
        <end position="221"/>
    </location>
</feature>
<feature type="region of interest" description="Disordered" evidence="1">
    <location>
        <begin position="269"/>
        <end position="289"/>
    </location>
</feature>
<feature type="compositionally biased region" description="Polar residues" evidence="1">
    <location>
        <begin position="45"/>
        <end position="81"/>
    </location>
</feature>
<organism evidence="2 3">
    <name type="scientific">Puccinia coronata f. sp. avenae</name>
    <dbReference type="NCBI Taxonomy" id="200324"/>
    <lineage>
        <taxon>Eukaryota</taxon>
        <taxon>Fungi</taxon>
        <taxon>Dikarya</taxon>
        <taxon>Basidiomycota</taxon>
        <taxon>Pucciniomycotina</taxon>
        <taxon>Pucciniomycetes</taxon>
        <taxon>Pucciniales</taxon>
        <taxon>Pucciniaceae</taxon>
        <taxon>Puccinia</taxon>
    </lineage>
</organism>
<evidence type="ECO:0000313" key="2">
    <source>
        <dbReference type="EMBL" id="PLW38099.1"/>
    </source>
</evidence>
<feature type="region of interest" description="Disordered" evidence="1">
    <location>
        <begin position="196"/>
        <end position="255"/>
    </location>
</feature>
<accession>A0A2N5UJZ8</accession>
<dbReference type="EMBL" id="PGCI01000133">
    <property type="protein sequence ID" value="PLW38099.1"/>
    <property type="molecule type" value="Genomic_DNA"/>
</dbReference>
<feature type="region of interest" description="Disordered" evidence="1">
    <location>
        <begin position="137"/>
        <end position="156"/>
    </location>
</feature>
<sequence>MPSHSRNGKDLSFEQLLAAKRAAERKAERSRQQQRPVEIAGRQGASEQPSANNQYGPNELPSSVNRPRSVEQASAVNHSSASEFCRAAELPIAIGYQANKRPDPASHRSAAGGYPPIGYTLSPAALERLRCSSEQQPNILAGQLRSPQDNANLPGSSSFGGFLQGNLSKAGFQPVKASPPSSGEAAHHCHELRRPDSLDGQAYDADTDSPLSPHELSSLESRAVHQSLASHSNFCPDDSQAADRDRSHRGYGDASACLPGSYTLPRLPRAASASSVPPASPDGRVYKADAETPVNPDLLDRPHNVYQPQDPPALGPYSQIAITDTGRAPTEYLDCMTPLGYLVLPAPAQQRQPQLLPLLPTPIAHLLTPPQPVPKQTVCGTGLLLGILPLAKQRPQPSQPCFKPEDVLKQGQHYPSLQTSDPTSHHHYTTLYPKSGNQLSHTYQKNWRRQVNPTELVKQIGSILMREGLLMGCM</sequence>
<feature type="region of interest" description="Disordered" evidence="1">
    <location>
        <begin position="19"/>
        <end position="81"/>
    </location>
</feature>
<feature type="compositionally biased region" description="Polar residues" evidence="1">
    <location>
        <begin position="145"/>
        <end position="156"/>
    </location>
</feature>
<feature type="compositionally biased region" description="Basic and acidic residues" evidence="1">
    <location>
        <begin position="21"/>
        <end position="31"/>
    </location>
</feature>
<protein>
    <submittedName>
        <fullName evidence="2">Uncharacterized protein</fullName>
    </submittedName>
</protein>
<feature type="region of interest" description="Disordered" evidence="1">
    <location>
        <begin position="417"/>
        <end position="436"/>
    </location>
</feature>
<comment type="caution">
    <text evidence="2">The sequence shown here is derived from an EMBL/GenBank/DDBJ whole genome shotgun (WGS) entry which is preliminary data.</text>
</comment>
<proteinExistence type="predicted"/>
<evidence type="ECO:0000313" key="3">
    <source>
        <dbReference type="Proteomes" id="UP000235392"/>
    </source>
</evidence>